<dbReference type="RefSeq" id="XP_066710818.1">
    <property type="nucleotide sequence ID" value="XM_066861708.1"/>
</dbReference>
<proteinExistence type="predicted"/>
<evidence type="ECO:0000313" key="3">
    <source>
        <dbReference type="Proteomes" id="UP001480595"/>
    </source>
</evidence>
<feature type="compositionally biased region" description="Polar residues" evidence="1">
    <location>
        <begin position="232"/>
        <end position="249"/>
    </location>
</feature>
<keyword evidence="3" id="KW-1185">Reference proteome</keyword>
<organism evidence="2 3">
    <name type="scientific">Apiospora phragmitis</name>
    <dbReference type="NCBI Taxonomy" id="2905665"/>
    <lineage>
        <taxon>Eukaryota</taxon>
        <taxon>Fungi</taxon>
        <taxon>Dikarya</taxon>
        <taxon>Ascomycota</taxon>
        <taxon>Pezizomycotina</taxon>
        <taxon>Sordariomycetes</taxon>
        <taxon>Xylariomycetidae</taxon>
        <taxon>Amphisphaeriales</taxon>
        <taxon>Apiosporaceae</taxon>
        <taxon>Apiospora</taxon>
    </lineage>
</organism>
<dbReference type="InterPro" id="IPR011009">
    <property type="entry name" value="Kinase-like_dom_sf"/>
</dbReference>
<comment type="caution">
    <text evidence="2">The sequence shown here is derived from an EMBL/GenBank/DDBJ whole genome shotgun (WGS) entry which is preliminary data.</text>
</comment>
<evidence type="ECO:0000256" key="1">
    <source>
        <dbReference type="SAM" id="MobiDB-lite"/>
    </source>
</evidence>
<evidence type="ECO:0000313" key="2">
    <source>
        <dbReference type="EMBL" id="KAK8048569.1"/>
    </source>
</evidence>
<sequence length="249" mass="27939">MRQLKYLVTYGSFVVILERHPEVLAGYRDALEEVQAAMKHEFEQSPAEWDGLRGLIHEPNRLVIIDWENIQYGHRAVNIGGMLADLYERHHFNGGAASLPVLEGFVEGYSGGGPLLLGGSNDEELAFRVATHAGVHLICWYYRRDRNGPLLYPLQTVLAALVLGRDLVLKGWKRDKEWLATTFLAPLFMEGNSNQILPEPCRQFVSRLRRGYRNIHPSLTATQSSSSPATSKPDNSVDVNRIDSNSDIA</sequence>
<gene>
    <name evidence="2" type="ORF">PG994_010299</name>
</gene>
<dbReference type="EMBL" id="JAQQWL010000011">
    <property type="protein sequence ID" value="KAK8048569.1"/>
    <property type="molecule type" value="Genomic_DNA"/>
</dbReference>
<feature type="compositionally biased region" description="Low complexity" evidence="1">
    <location>
        <begin position="218"/>
        <end position="231"/>
    </location>
</feature>
<dbReference type="GeneID" id="92094771"/>
<dbReference type="Proteomes" id="UP001480595">
    <property type="component" value="Unassembled WGS sequence"/>
</dbReference>
<reference evidence="2 3" key="1">
    <citation type="submission" date="2023-01" db="EMBL/GenBank/DDBJ databases">
        <title>Analysis of 21 Apiospora genomes using comparative genomics revels a genus with tremendous synthesis potential of carbohydrate active enzymes and secondary metabolites.</title>
        <authorList>
            <person name="Sorensen T."/>
        </authorList>
    </citation>
    <scope>NUCLEOTIDE SEQUENCE [LARGE SCALE GENOMIC DNA]</scope>
    <source>
        <strain evidence="2 3">CBS 135458</strain>
    </source>
</reference>
<feature type="region of interest" description="Disordered" evidence="1">
    <location>
        <begin position="218"/>
        <end position="249"/>
    </location>
</feature>
<dbReference type="SUPFAM" id="SSF56112">
    <property type="entry name" value="Protein kinase-like (PK-like)"/>
    <property type="match status" value="1"/>
</dbReference>
<accession>A0ABR1TPI0</accession>
<name>A0ABR1TPI0_9PEZI</name>
<protein>
    <submittedName>
        <fullName evidence="2">Uncharacterized protein</fullName>
    </submittedName>
</protein>